<accession>A0AAW2GK16</accession>
<proteinExistence type="predicted"/>
<protein>
    <submittedName>
        <fullName evidence="1">Uncharacterized protein</fullName>
    </submittedName>
</protein>
<name>A0AAW2GK16_9HYME</name>
<sequence length="142" mass="16691">MQQCAKNVFKKKKKKKKNLESRPGNVTGISYIAAFSLSRYSTSFECNVIAARRRRERDRQNSCIYPAKFLWSRTRCIANLQYYIRSANNDLSYRARARICIRYRRMDDGRVILPARGTRAAVGRYQTSESNKFCYSNRIRVP</sequence>
<reference evidence="1 2" key="1">
    <citation type="submission" date="2023-03" db="EMBL/GenBank/DDBJ databases">
        <title>High recombination rates correlate with genetic variation in Cardiocondyla obscurior ants.</title>
        <authorList>
            <person name="Errbii M."/>
        </authorList>
    </citation>
    <scope>NUCLEOTIDE SEQUENCE [LARGE SCALE GENOMIC DNA]</scope>
    <source>
        <strain evidence="1">Alpha-2009</strain>
        <tissue evidence="1">Whole body</tissue>
    </source>
</reference>
<dbReference type="Proteomes" id="UP001430953">
    <property type="component" value="Unassembled WGS sequence"/>
</dbReference>
<dbReference type="AlphaFoldDB" id="A0AAW2GK16"/>
<evidence type="ECO:0000313" key="2">
    <source>
        <dbReference type="Proteomes" id="UP001430953"/>
    </source>
</evidence>
<evidence type="ECO:0000313" key="1">
    <source>
        <dbReference type="EMBL" id="KAL0127592.1"/>
    </source>
</evidence>
<gene>
    <name evidence="1" type="ORF">PUN28_003111</name>
</gene>
<comment type="caution">
    <text evidence="1">The sequence shown here is derived from an EMBL/GenBank/DDBJ whole genome shotgun (WGS) entry which is preliminary data.</text>
</comment>
<dbReference type="EMBL" id="JADYXP020000003">
    <property type="protein sequence ID" value="KAL0127592.1"/>
    <property type="molecule type" value="Genomic_DNA"/>
</dbReference>
<keyword evidence="2" id="KW-1185">Reference proteome</keyword>
<organism evidence="1 2">
    <name type="scientific">Cardiocondyla obscurior</name>
    <dbReference type="NCBI Taxonomy" id="286306"/>
    <lineage>
        <taxon>Eukaryota</taxon>
        <taxon>Metazoa</taxon>
        <taxon>Ecdysozoa</taxon>
        <taxon>Arthropoda</taxon>
        <taxon>Hexapoda</taxon>
        <taxon>Insecta</taxon>
        <taxon>Pterygota</taxon>
        <taxon>Neoptera</taxon>
        <taxon>Endopterygota</taxon>
        <taxon>Hymenoptera</taxon>
        <taxon>Apocrita</taxon>
        <taxon>Aculeata</taxon>
        <taxon>Formicoidea</taxon>
        <taxon>Formicidae</taxon>
        <taxon>Myrmicinae</taxon>
        <taxon>Cardiocondyla</taxon>
    </lineage>
</organism>